<evidence type="ECO:0000313" key="1">
    <source>
        <dbReference type="EMBL" id="KAF4439539.1"/>
    </source>
</evidence>
<name>A0A8H4JYZ3_9HYPO</name>
<dbReference type="EMBL" id="JAADJF010000092">
    <property type="protein sequence ID" value="KAF4439539.1"/>
    <property type="molecule type" value="Genomic_DNA"/>
</dbReference>
<dbReference type="AlphaFoldDB" id="A0A8H4JYZ3"/>
<accession>A0A8H4JYZ3</accession>
<sequence length="248" mass="27673">MVWVIYTSGPSPSGPRALPAQIVERIKGLLTPTDPEVMMGGNDTASVNFNDPGEDEPISVILTTARGEALQSGAEALGKLDQPGVDQASLKLGLDMWLSEPHIRVMPRHVKNDLFYWGWLGHLRLYGQLANKAFLLKSSNPAEARRLMDRVGNGIRLLATKACERQSKVEDARSRSVEIEKIWEGMTEMADVTVWMDNQRRAEKAEIAELWSLLVPQTGHVPDCLRRMALTNCTPEEMQQLEHTIYGI</sequence>
<organism evidence="1 2">
    <name type="scientific">Fusarium acutatum</name>
    <dbReference type="NCBI Taxonomy" id="78861"/>
    <lineage>
        <taxon>Eukaryota</taxon>
        <taxon>Fungi</taxon>
        <taxon>Dikarya</taxon>
        <taxon>Ascomycota</taxon>
        <taxon>Pezizomycotina</taxon>
        <taxon>Sordariomycetes</taxon>
        <taxon>Hypocreomycetidae</taxon>
        <taxon>Hypocreales</taxon>
        <taxon>Nectriaceae</taxon>
        <taxon>Fusarium</taxon>
        <taxon>Fusarium fujikuroi species complex</taxon>
    </lineage>
</organism>
<keyword evidence="2" id="KW-1185">Reference proteome</keyword>
<dbReference type="OrthoDB" id="5094083at2759"/>
<protein>
    <submittedName>
        <fullName evidence="1">Uncharacterized protein</fullName>
    </submittedName>
</protein>
<reference evidence="1 2" key="1">
    <citation type="submission" date="2020-01" db="EMBL/GenBank/DDBJ databases">
        <title>Identification and distribution of gene clusters putatively required for synthesis of sphingolipid metabolism inhibitors in phylogenetically diverse species of the filamentous fungus Fusarium.</title>
        <authorList>
            <person name="Kim H.-S."/>
            <person name="Busman M."/>
            <person name="Brown D.W."/>
            <person name="Divon H."/>
            <person name="Uhlig S."/>
            <person name="Proctor R.H."/>
        </authorList>
    </citation>
    <scope>NUCLEOTIDE SEQUENCE [LARGE SCALE GENOMIC DNA]</scope>
    <source>
        <strain evidence="1 2">NRRL 13308</strain>
    </source>
</reference>
<proteinExistence type="predicted"/>
<gene>
    <name evidence="1" type="ORF">FACUT_4095</name>
</gene>
<evidence type="ECO:0000313" key="2">
    <source>
        <dbReference type="Proteomes" id="UP000536711"/>
    </source>
</evidence>
<dbReference type="Proteomes" id="UP000536711">
    <property type="component" value="Unassembled WGS sequence"/>
</dbReference>
<comment type="caution">
    <text evidence="1">The sequence shown here is derived from an EMBL/GenBank/DDBJ whole genome shotgun (WGS) entry which is preliminary data.</text>
</comment>